<name>A0A0A8YVX4_ARUDO</name>
<protein>
    <submittedName>
        <fullName evidence="1">Uncharacterized protein</fullName>
    </submittedName>
</protein>
<organism evidence="1">
    <name type="scientific">Arundo donax</name>
    <name type="common">Giant reed</name>
    <name type="synonym">Donax arundinaceus</name>
    <dbReference type="NCBI Taxonomy" id="35708"/>
    <lineage>
        <taxon>Eukaryota</taxon>
        <taxon>Viridiplantae</taxon>
        <taxon>Streptophyta</taxon>
        <taxon>Embryophyta</taxon>
        <taxon>Tracheophyta</taxon>
        <taxon>Spermatophyta</taxon>
        <taxon>Magnoliopsida</taxon>
        <taxon>Liliopsida</taxon>
        <taxon>Poales</taxon>
        <taxon>Poaceae</taxon>
        <taxon>PACMAD clade</taxon>
        <taxon>Arundinoideae</taxon>
        <taxon>Arundineae</taxon>
        <taxon>Arundo</taxon>
    </lineage>
</organism>
<dbReference type="AlphaFoldDB" id="A0A0A8YVX4"/>
<reference evidence="1" key="2">
    <citation type="journal article" date="2015" name="Data Brief">
        <title>Shoot transcriptome of the giant reed, Arundo donax.</title>
        <authorList>
            <person name="Barrero R.A."/>
            <person name="Guerrero F.D."/>
            <person name="Moolhuijzen P."/>
            <person name="Goolsby J.A."/>
            <person name="Tidwell J."/>
            <person name="Bellgard S.E."/>
            <person name="Bellgard M.I."/>
        </authorList>
    </citation>
    <scope>NUCLEOTIDE SEQUENCE</scope>
    <source>
        <tissue evidence="1">Shoot tissue taken approximately 20 cm above the soil surface</tissue>
    </source>
</reference>
<dbReference type="EMBL" id="GBRH01267144">
    <property type="protein sequence ID" value="JAD30751.1"/>
    <property type="molecule type" value="Transcribed_RNA"/>
</dbReference>
<proteinExistence type="predicted"/>
<evidence type="ECO:0000313" key="1">
    <source>
        <dbReference type="EMBL" id="JAD30751.1"/>
    </source>
</evidence>
<accession>A0A0A8YVX4</accession>
<reference evidence="1" key="1">
    <citation type="submission" date="2014-09" db="EMBL/GenBank/DDBJ databases">
        <authorList>
            <person name="Magalhaes I.L.F."/>
            <person name="Oliveira U."/>
            <person name="Santos F.R."/>
            <person name="Vidigal T.H.D.A."/>
            <person name="Brescovit A.D."/>
            <person name="Santos A.J."/>
        </authorList>
    </citation>
    <scope>NUCLEOTIDE SEQUENCE</scope>
    <source>
        <tissue evidence="1">Shoot tissue taken approximately 20 cm above the soil surface</tissue>
    </source>
</reference>
<sequence>MLLLAQWMCFTSYDRQWIC</sequence>